<dbReference type="Gene3D" id="2.40.10.10">
    <property type="entry name" value="Trypsin-like serine proteases"/>
    <property type="match status" value="1"/>
</dbReference>
<proteinExistence type="predicted"/>
<name>A0A7R8WSX9_9CRUS</name>
<dbReference type="SUPFAM" id="SSF50494">
    <property type="entry name" value="Trypsin-like serine proteases"/>
    <property type="match status" value="1"/>
</dbReference>
<keyword evidence="2" id="KW-0964">Secreted</keyword>
<reference evidence="7" key="1">
    <citation type="submission" date="2020-11" db="EMBL/GenBank/DDBJ databases">
        <authorList>
            <person name="Tran Van P."/>
        </authorList>
    </citation>
    <scope>NUCLEOTIDE SEQUENCE</scope>
</reference>
<organism evidence="7">
    <name type="scientific">Cyprideis torosa</name>
    <dbReference type="NCBI Taxonomy" id="163714"/>
    <lineage>
        <taxon>Eukaryota</taxon>
        <taxon>Metazoa</taxon>
        <taxon>Ecdysozoa</taxon>
        <taxon>Arthropoda</taxon>
        <taxon>Crustacea</taxon>
        <taxon>Oligostraca</taxon>
        <taxon>Ostracoda</taxon>
        <taxon>Podocopa</taxon>
        <taxon>Podocopida</taxon>
        <taxon>Cytherocopina</taxon>
        <taxon>Cytheroidea</taxon>
        <taxon>Cytherideidae</taxon>
        <taxon>Cyprideis</taxon>
    </lineage>
</organism>
<dbReference type="EMBL" id="OB668892">
    <property type="protein sequence ID" value="CAD7234496.1"/>
    <property type="molecule type" value="Genomic_DNA"/>
</dbReference>
<protein>
    <submittedName>
        <fullName evidence="7">Uncharacterized protein</fullName>
    </submittedName>
</protein>
<keyword evidence="5" id="KW-0720">Serine protease</keyword>
<evidence type="ECO:0000256" key="3">
    <source>
        <dbReference type="ARBA" id="ARBA00022670"/>
    </source>
</evidence>
<dbReference type="PANTHER" id="PTHR24264:SF65">
    <property type="entry name" value="SRCR DOMAIN-CONTAINING PROTEIN"/>
    <property type="match status" value="1"/>
</dbReference>
<dbReference type="InterPro" id="IPR001254">
    <property type="entry name" value="Trypsin_dom"/>
</dbReference>
<comment type="subcellular location">
    <subcellularLocation>
        <location evidence="1">Secreted</location>
    </subcellularLocation>
</comment>
<evidence type="ECO:0000313" key="7">
    <source>
        <dbReference type="EMBL" id="CAD7234496.1"/>
    </source>
</evidence>
<dbReference type="SMART" id="SM00020">
    <property type="entry name" value="Tryp_SPc"/>
    <property type="match status" value="1"/>
</dbReference>
<dbReference type="InterPro" id="IPR009003">
    <property type="entry name" value="Peptidase_S1_PA"/>
</dbReference>
<evidence type="ECO:0000256" key="2">
    <source>
        <dbReference type="ARBA" id="ARBA00022525"/>
    </source>
</evidence>
<keyword evidence="3" id="KW-0645">Protease</keyword>
<evidence type="ECO:0000256" key="1">
    <source>
        <dbReference type="ARBA" id="ARBA00004613"/>
    </source>
</evidence>
<dbReference type="CDD" id="cd00190">
    <property type="entry name" value="Tryp_SPc"/>
    <property type="match status" value="1"/>
</dbReference>
<dbReference type="InterPro" id="IPR050127">
    <property type="entry name" value="Serine_Proteases_S1"/>
</dbReference>
<dbReference type="PANTHER" id="PTHR24264">
    <property type="entry name" value="TRYPSIN-RELATED"/>
    <property type="match status" value="1"/>
</dbReference>
<evidence type="ECO:0000256" key="6">
    <source>
        <dbReference type="ARBA" id="ARBA00023157"/>
    </source>
</evidence>
<sequence>VHPDYNPSDFQNDVAMLRLGHDVQFKEHILPVCLPEYGKSYVGERGMVVGWGRTRHGVSSTPSVIQQVEVQVITNDQCQDWYTSVGRREKIYDVFLCAGWKHGGRDSCQGDSGGPLTLEDNGRYTLIGLVSWGIGCAREKLPGVYTNIAVFADWIRRQMY</sequence>
<accession>A0A7R8WSX9</accession>
<keyword evidence="4" id="KW-0378">Hydrolase</keyword>
<dbReference type="GO" id="GO:0006508">
    <property type="term" value="P:proteolysis"/>
    <property type="evidence" value="ECO:0007669"/>
    <property type="project" value="UniProtKB-KW"/>
</dbReference>
<dbReference type="Pfam" id="PF00089">
    <property type="entry name" value="Trypsin"/>
    <property type="match status" value="1"/>
</dbReference>
<dbReference type="FunFam" id="2.40.10.10:FF:000212">
    <property type="entry name" value="Serine protease P53"/>
    <property type="match status" value="1"/>
</dbReference>
<gene>
    <name evidence="7" type="ORF">CTOB1V02_LOCUS12312</name>
</gene>
<evidence type="ECO:0000256" key="5">
    <source>
        <dbReference type="ARBA" id="ARBA00022825"/>
    </source>
</evidence>
<dbReference type="AlphaFoldDB" id="A0A7R8WSX9"/>
<dbReference type="GO" id="GO:0004252">
    <property type="term" value="F:serine-type endopeptidase activity"/>
    <property type="evidence" value="ECO:0007669"/>
    <property type="project" value="InterPro"/>
</dbReference>
<dbReference type="InterPro" id="IPR033116">
    <property type="entry name" value="TRYPSIN_SER"/>
</dbReference>
<feature type="non-terminal residue" evidence="7">
    <location>
        <position position="160"/>
    </location>
</feature>
<dbReference type="GO" id="GO:0005615">
    <property type="term" value="C:extracellular space"/>
    <property type="evidence" value="ECO:0007669"/>
    <property type="project" value="TreeGrafter"/>
</dbReference>
<dbReference type="InterPro" id="IPR043504">
    <property type="entry name" value="Peptidase_S1_PA_chymotrypsin"/>
</dbReference>
<dbReference type="PROSITE" id="PS50240">
    <property type="entry name" value="TRYPSIN_DOM"/>
    <property type="match status" value="1"/>
</dbReference>
<dbReference type="OrthoDB" id="10002959at2759"/>
<dbReference type="InterPro" id="IPR001314">
    <property type="entry name" value="Peptidase_S1A"/>
</dbReference>
<dbReference type="PRINTS" id="PR00722">
    <property type="entry name" value="CHYMOTRYPSIN"/>
</dbReference>
<keyword evidence="6" id="KW-1015">Disulfide bond</keyword>
<dbReference type="PROSITE" id="PS00135">
    <property type="entry name" value="TRYPSIN_SER"/>
    <property type="match status" value="1"/>
</dbReference>
<evidence type="ECO:0000256" key="4">
    <source>
        <dbReference type="ARBA" id="ARBA00022801"/>
    </source>
</evidence>